<proteinExistence type="predicted"/>
<reference evidence="2 3" key="1">
    <citation type="submission" date="2024-05" db="EMBL/GenBank/DDBJ databases">
        <title>A draft genome resource for the thread blight pathogen Marasmius tenuissimus strain MS-2.</title>
        <authorList>
            <person name="Yulfo-Soto G.E."/>
            <person name="Baruah I.K."/>
            <person name="Amoako-Attah I."/>
            <person name="Bukari Y."/>
            <person name="Meinhardt L.W."/>
            <person name="Bailey B.A."/>
            <person name="Cohen S.P."/>
        </authorList>
    </citation>
    <scope>NUCLEOTIDE SEQUENCE [LARGE SCALE GENOMIC DNA]</scope>
    <source>
        <strain evidence="2 3">MS-2</strain>
    </source>
</reference>
<feature type="compositionally biased region" description="Polar residues" evidence="1">
    <location>
        <begin position="521"/>
        <end position="530"/>
    </location>
</feature>
<keyword evidence="3" id="KW-1185">Reference proteome</keyword>
<organism evidence="2 3">
    <name type="scientific">Marasmius tenuissimus</name>
    <dbReference type="NCBI Taxonomy" id="585030"/>
    <lineage>
        <taxon>Eukaryota</taxon>
        <taxon>Fungi</taxon>
        <taxon>Dikarya</taxon>
        <taxon>Basidiomycota</taxon>
        <taxon>Agaricomycotina</taxon>
        <taxon>Agaricomycetes</taxon>
        <taxon>Agaricomycetidae</taxon>
        <taxon>Agaricales</taxon>
        <taxon>Marasmiineae</taxon>
        <taxon>Marasmiaceae</taxon>
        <taxon>Marasmius</taxon>
    </lineage>
</organism>
<protein>
    <submittedName>
        <fullName evidence="2">Uncharacterized protein</fullName>
    </submittedName>
</protein>
<comment type="caution">
    <text evidence="2">The sequence shown here is derived from an EMBL/GenBank/DDBJ whole genome shotgun (WGS) entry which is preliminary data.</text>
</comment>
<accession>A0ABR2ZL56</accession>
<sequence length="544" mass="61556">MERILGLICGTQRAQEARRHAADWTTSLRDEYRSYVELKKKEKNTQSVREALAEEIRWFEDRFMTFWDEKKQEGKFDTTLARILAPFLNLAQHARQYYGVHIFGYTIVTERDLSGRSCSCIWGASLELGMLKERNQTKLAAQITDIDTMFRVVEMELRDIPTLDRDVALLLMKKQSERNDERAYLRRVTTALLGADTEALLDGKQLSVYTWAKRAGKYKLVIRNWPLGIAFPGVGDQQWTSLSGSKIAKVINTRIKFLERVQKGEATKEERQARNFFKVEKWSDDEIELELAEQAKLPIVTDTNGDIVLTVEDGLKASGMDAQEGLEKALAPKKKGRKGGKGKEREIRETTPETVPRVEAAAQQKELYTDDEGEEEGEESQRGPPSAQRKLVRSRSFDSYNEEGLDNDPPHEGVSSVRPVGKQKMRFVEVDRLTSPPKGARTVLDDDFEDDDDDPYENLLQPPPRLGTAAPVAGPSNPRVHRTDFILPRPKSHPRPRPSSAGNSEDLNEDYLNLPRPKSGPSPSWQSRRFLSSCKRASGPAPGS</sequence>
<evidence type="ECO:0000256" key="1">
    <source>
        <dbReference type="SAM" id="MobiDB-lite"/>
    </source>
</evidence>
<feature type="compositionally biased region" description="Acidic residues" evidence="1">
    <location>
        <begin position="445"/>
        <end position="456"/>
    </location>
</feature>
<feature type="compositionally biased region" description="Basic and acidic residues" evidence="1">
    <location>
        <begin position="341"/>
        <end position="351"/>
    </location>
</feature>
<name>A0ABR2ZL56_9AGAR</name>
<evidence type="ECO:0000313" key="3">
    <source>
        <dbReference type="Proteomes" id="UP001437256"/>
    </source>
</evidence>
<gene>
    <name evidence="2" type="ORF">AAF712_011180</name>
</gene>
<feature type="compositionally biased region" description="Acidic residues" evidence="1">
    <location>
        <begin position="369"/>
        <end position="378"/>
    </location>
</feature>
<feature type="compositionally biased region" description="Basic residues" evidence="1">
    <location>
        <begin position="331"/>
        <end position="340"/>
    </location>
</feature>
<evidence type="ECO:0000313" key="2">
    <source>
        <dbReference type="EMBL" id="KAL0061970.1"/>
    </source>
</evidence>
<dbReference type="EMBL" id="JBBXMP010000118">
    <property type="protein sequence ID" value="KAL0061970.1"/>
    <property type="molecule type" value="Genomic_DNA"/>
</dbReference>
<dbReference type="Proteomes" id="UP001437256">
    <property type="component" value="Unassembled WGS sequence"/>
</dbReference>
<feature type="region of interest" description="Disordered" evidence="1">
    <location>
        <begin position="326"/>
        <end position="544"/>
    </location>
</feature>